<feature type="non-terminal residue" evidence="1">
    <location>
        <position position="1"/>
    </location>
</feature>
<gene>
    <name evidence="1" type="ORF">ACJMK2_021881</name>
</gene>
<proteinExistence type="predicted"/>
<dbReference type="EMBL" id="JBJQND010000018">
    <property type="protein sequence ID" value="KAL3836449.1"/>
    <property type="molecule type" value="Genomic_DNA"/>
</dbReference>
<keyword evidence="2" id="KW-1185">Reference proteome</keyword>
<evidence type="ECO:0000313" key="1">
    <source>
        <dbReference type="EMBL" id="KAL3836449.1"/>
    </source>
</evidence>
<dbReference type="Proteomes" id="UP001634394">
    <property type="component" value="Unassembled WGS sequence"/>
</dbReference>
<reference evidence="1 2" key="1">
    <citation type="submission" date="2024-11" db="EMBL/GenBank/DDBJ databases">
        <title>Chromosome-level genome assembly of the freshwater bivalve Anodonta woodiana.</title>
        <authorList>
            <person name="Chen X."/>
        </authorList>
    </citation>
    <scope>NUCLEOTIDE SEQUENCE [LARGE SCALE GENOMIC DNA]</scope>
    <source>
        <strain evidence="1">MN2024</strain>
        <tissue evidence="1">Gills</tissue>
    </source>
</reference>
<organism evidence="1 2">
    <name type="scientific">Sinanodonta woodiana</name>
    <name type="common">Chinese pond mussel</name>
    <name type="synonym">Anodonta woodiana</name>
    <dbReference type="NCBI Taxonomy" id="1069815"/>
    <lineage>
        <taxon>Eukaryota</taxon>
        <taxon>Metazoa</taxon>
        <taxon>Spiralia</taxon>
        <taxon>Lophotrochozoa</taxon>
        <taxon>Mollusca</taxon>
        <taxon>Bivalvia</taxon>
        <taxon>Autobranchia</taxon>
        <taxon>Heteroconchia</taxon>
        <taxon>Palaeoheterodonta</taxon>
        <taxon>Unionida</taxon>
        <taxon>Unionoidea</taxon>
        <taxon>Unionidae</taxon>
        <taxon>Unioninae</taxon>
        <taxon>Sinanodonta</taxon>
    </lineage>
</organism>
<evidence type="ECO:0000313" key="2">
    <source>
        <dbReference type="Proteomes" id="UP001634394"/>
    </source>
</evidence>
<comment type="caution">
    <text evidence="1">The sequence shown here is derived from an EMBL/GenBank/DDBJ whole genome shotgun (WGS) entry which is preliminary data.</text>
</comment>
<name>A0ABD3THD3_SINWO</name>
<sequence>RYTAYIMNIFHFLRSAFRRNKQSNSATNISMNNTGLYETHNAVFSQDNYDQINRVTPGRDNNIMDRVYSNEEPEYIQIEE</sequence>
<accession>A0ABD3THD3</accession>
<dbReference type="AlphaFoldDB" id="A0ABD3THD3"/>
<protein>
    <submittedName>
        <fullName evidence="1">Uncharacterized protein</fullName>
    </submittedName>
</protein>